<dbReference type="PANTHER" id="PTHR33121">
    <property type="entry name" value="CYCLIC DI-GMP PHOSPHODIESTERASE PDEF"/>
    <property type="match status" value="1"/>
</dbReference>
<dbReference type="KEGG" id="apac:S7S_13800"/>
<evidence type="ECO:0000313" key="3">
    <source>
        <dbReference type="Proteomes" id="UP000006764"/>
    </source>
</evidence>
<dbReference type="OrthoDB" id="1673646at2"/>
<sequence>MPLRELTDYFNRENLKRFGALRGDAAPLVSLGDSGVIGRFADIVLGSVFQPVFHADSLHPAGFEALLRPARQQQPLSPASVFLLPADADEVVYLDRLCRTLHALNFLLQSRDDDGWLALNVHPRHLTGVLSEHGLVFESILQQCGLSPRRVVLEIGIAALLQVPHLPMAIQNYRRRGYRIAVDNVPVDQAPLPLLLKLQPDFIKLDVRRPPLPPHPALQHLLRELGDIGTGVVAVGMPCSASRTLADLGVHYLQGDVLAPASPQLIRATHAPANAGQA</sequence>
<evidence type="ECO:0000259" key="1">
    <source>
        <dbReference type="PROSITE" id="PS50883"/>
    </source>
</evidence>
<dbReference type="InterPro" id="IPR050706">
    <property type="entry name" value="Cyclic-di-GMP_PDE-like"/>
</dbReference>
<dbReference type="PANTHER" id="PTHR33121:SF76">
    <property type="entry name" value="SIGNALING PROTEIN"/>
    <property type="match status" value="1"/>
</dbReference>
<name>A0A0B4XSC0_9GAMM</name>
<dbReference type="AlphaFoldDB" id="A0A0B4XSC0"/>
<dbReference type="Proteomes" id="UP000006764">
    <property type="component" value="Chromosome"/>
</dbReference>
<dbReference type="RefSeq" id="WP_008734090.1">
    <property type="nucleotide sequence ID" value="NZ_CP004387.1"/>
</dbReference>
<dbReference type="GO" id="GO:0071111">
    <property type="term" value="F:cyclic-guanylate-specific phosphodiesterase activity"/>
    <property type="evidence" value="ECO:0007669"/>
    <property type="project" value="InterPro"/>
</dbReference>
<dbReference type="InterPro" id="IPR001633">
    <property type="entry name" value="EAL_dom"/>
</dbReference>
<dbReference type="STRING" id="391936.S7S_13800"/>
<reference evidence="2 3" key="1">
    <citation type="journal article" date="2012" name="J. Bacteriol.">
        <title>Genome sequence of an alkane-degrading bacterium, Alcanivorax pacificus type strain W11-5, isolated from deep sea sediment.</title>
        <authorList>
            <person name="Lai Q."/>
            <person name="Shao Z."/>
        </authorList>
    </citation>
    <scope>NUCLEOTIDE SEQUENCE [LARGE SCALE GENOMIC DNA]</scope>
    <source>
        <strain evidence="2 3">W11-5</strain>
    </source>
</reference>
<proteinExistence type="predicted"/>
<dbReference type="SMART" id="SM00052">
    <property type="entry name" value="EAL"/>
    <property type="match status" value="1"/>
</dbReference>
<dbReference type="Pfam" id="PF00563">
    <property type="entry name" value="EAL"/>
    <property type="match status" value="1"/>
</dbReference>
<dbReference type="Gene3D" id="3.20.20.450">
    <property type="entry name" value="EAL domain"/>
    <property type="match status" value="1"/>
</dbReference>
<dbReference type="SUPFAM" id="SSF141868">
    <property type="entry name" value="EAL domain-like"/>
    <property type="match status" value="1"/>
</dbReference>
<accession>A0A0B4XSC0</accession>
<dbReference type="EMBL" id="CP004387">
    <property type="protein sequence ID" value="AJD49172.1"/>
    <property type="molecule type" value="Genomic_DNA"/>
</dbReference>
<feature type="domain" description="EAL" evidence="1">
    <location>
        <begin position="25"/>
        <end position="275"/>
    </location>
</feature>
<evidence type="ECO:0000313" key="2">
    <source>
        <dbReference type="EMBL" id="AJD49172.1"/>
    </source>
</evidence>
<keyword evidence="3" id="KW-1185">Reference proteome</keyword>
<protein>
    <submittedName>
        <fullName evidence="2">EAL domain-containing protein</fullName>
    </submittedName>
</protein>
<dbReference type="HOGENOM" id="CLU_000445_70_12_6"/>
<organism evidence="2 3">
    <name type="scientific">Isoalcanivorax pacificus W11-5</name>
    <dbReference type="NCBI Taxonomy" id="391936"/>
    <lineage>
        <taxon>Bacteria</taxon>
        <taxon>Pseudomonadati</taxon>
        <taxon>Pseudomonadota</taxon>
        <taxon>Gammaproteobacteria</taxon>
        <taxon>Oceanospirillales</taxon>
        <taxon>Alcanivoracaceae</taxon>
        <taxon>Isoalcanivorax</taxon>
    </lineage>
</organism>
<gene>
    <name evidence="2" type="ORF">S7S_13800</name>
</gene>
<dbReference type="InterPro" id="IPR035919">
    <property type="entry name" value="EAL_sf"/>
</dbReference>
<dbReference type="PROSITE" id="PS50883">
    <property type="entry name" value="EAL"/>
    <property type="match status" value="1"/>
</dbReference>